<accession>A0A9P7RUU0</accession>
<keyword evidence="2" id="KW-0479">Metal-binding</keyword>
<keyword evidence="5" id="KW-0862">Zinc</keyword>
<evidence type="ECO:0000256" key="6">
    <source>
        <dbReference type="ARBA" id="ARBA00023242"/>
    </source>
</evidence>
<evidence type="ECO:0000256" key="4">
    <source>
        <dbReference type="ARBA" id="ARBA00022771"/>
    </source>
</evidence>
<keyword evidence="6" id="KW-0539">Nucleus</keyword>
<dbReference type="KEGG" id="more:E1B28_011282"/>
<dbReference type="GO" id="GO:0005634">
    <property type="term" value="C:nucleus"/>
    <property type="evidence" value="ECO:0007669"/>
    <property type="project" value="UniProtKB-SubCell"/>
</dbReference>
<comment type="caution">
    <text evidence="10">The sequence shown here is derived from an EMBL/GenBank/DDBJ whole genome shotgun (WGS) entry which is preliminary data.</text>
</comment>
<evidence type="ECO:0000256" key="1">
    <source>
        <dbReference type="ARBA" id="ARBA00004123"/>
    </source>
</evidence>
<evidence type="ECO:0000256" key="8">
    <source>
        <dbReference type="SAM" id="MobiDB-lite"/>
    </source>
</evidence>
<dbReference type="SUPFAM" id="SSF57667">
    <property type="entry name" value="beta-beta-alpha zinc fingers"/>
    <property type="match status" value="1"/>
</dbReference>
<comment type="subcellular location">
    <subcellularLocation>
        <location evidence="1">Nucleus</location>
    </subcellularLocation>
</comment>
<evidence type="ECO:0000256" key="3">
    <source>
        <dbReference type="ARBA" id="ARBA00022737"/>
    </source>
</evidence>
<dbReference type="OrthoDB" id="3437960at2759"/>
<dbReference type="AlphaFoldDB" id="A0A9P7RUU0"/>
<evidence type="ECO:0000256" key="2">
    <source>
        <dbReference type="ARBA" id="ARBA00022723"/>
    </source>
</evidence>
<evidence type="ECO:0000256" key="5">
    <source>
        <dbReference type="ARBA" id="ARBA00022833"/>
    </source>
</evidence>
<evidence type="ECO:0000313" key="11">
    <source>
        <dbReference type="Proteomes" id="UP001049176"/>
    </source>
</evidence>
<keyword evidence="3" id="KW-0677">Repeat</keyword>
<dbReference type="RefSeq" id="XP_043006086.1">
    <property type="nucleotide sequence ID" value="XM_043156301.1"/>
</dbReference>
<dbReference type="Gene3D" id="3.30.160.60">
    <property type="entry name" value="Classic Zinc Finger"/>
    <property type="match status" value="1"/>
</dbReference>
<dbReference type="InterPro" id="IPR050331">
    <property type="entry name" value="Zinc_finger"/>
</dbReference>
<protein>
    <recommendedName>
        <fullName evidence="9">C2H2-type domain-containing protein</fullName>
    </recommendedName>
</protein>
<dbReference type="GO" id="GO:0010468">
    <property type="term" value="P:regulation of gene expression"/>
    <property type="evidence" value="ECO:0007669"/>
    <property type="project" value="TreeGrafter"/>
</dbReference>
<dbReference type="EMBL" id="CM032187">
    <property type="protein sequence ID" value="KAG7089616.1"/>
    <property type="molecule type" value="Genomic_DNA"/>
</dbReference>
<feature type="domain" description="C2H2-type" evidence="9">
    <location>
        <begin position="219"/>
        <end position="246"/>
    </location>
</feature>
<dbReference type="PANTHER" id="PTHR16515">
    <property type="entry name" value="PR DOMAIN ZINC FINGER PROTEIN"/>
    <property type="match status" value="1"/>
</dbReference>
<dbReference type="Proteomes" id="UP001049176">
    <property type="component" value="Chromosome 7"/>
</dbReference>
<feature type="compositionally biased region" description="Polar residues" evidence="8">
    <location>
        <begin position="38"/>
        <end position="54"/>
    </location>
</feature>
<keyword evidence="11" id="KW-1185">Reference proteome</keyword>
<gene>
    <name evidence="10" type="ORF">E1B28_011282</name>
</gene>
<dbReference type="PROSITE" id="PS50157">
    <property type="entry name" value="ZINC_FINGER_C2H2_2"/>
    <property type="match status" value="1"/>
</dbReference>
<feature type="region of interest" description="Disordered" evidence="8">
    <location>
        <begin position="38"/>
        <end position="64"/>
    </location>
</feature>
<proteinExistence type="predicted"/>
<evidence type="ECO:0000256" key="7">
    <source>
        <dbReference type="PROSITE-ProRule" id="PRU00042"/>
    </source>
</evidence>
<dbReference type="PANTHER" id="PTHR16515:SF49">
    <property type="entry name" value="GASTRULA ZINC FINGER PROTEIN XLCGF49.1-LIKE-RELATED"/>
    <property type="match status" value="1"/>
</dbReference>
<reference evidence="10" key="1">
    <citation type="journal article" date="2021" name="Genome Biol. Evol.">
        <title>The assembled and annotated genome of the fairy-ring fungus Marasmius oreades.</title>
        <authorList>
            <person name="Hiltunen M."/>
            <person name="Ament-Velasquez S.L."/>
            <person name="Johannesson H."/>
        </authorList>
    </citation>
    <scope>NUCLEOTIDE SEQUENCE</scope>
    <source>
        <strain evidence="10">03SP1</strain>
    </source>
</reference>
<evidence type="ECO:0000313" key="10">
    <source>
        <dbReference type="EMBL" id="KAG7089616.1"/>
    </source>
</evidence>
<dbReference type="GO" id="GO:0008270">
    <property type="term" value="F:zinc ion binding"/>
    <property type="evidence" value="ECO:0007669"/>
    <property type="project" value="UniProtKB-KW"/>
</dbReference>
<dbReference type="PROSITE" id="PS00028">
    <property type="entry name" value="ZINC_FINGER_C2H2_1"/>
    <property type="match status" value="1"/>
</dbReference>
<dbReference type="InterPro" id="IPR013087">
    <property type="entry name" value="Znf_C2H2_type"/>
</dbReference>
<dbReference type="InterPro" id="IPR036236">
    <property type="entry name" value="Znf_C2H2_sf"/>
</dbReference>
<dbReference type="GeneID" id="66080357"/>
<organism evidence="10 11">
    <name type="scientific">Marasmius oreades</name>
    <name type="common">fairy-ring Marasmius</name>
    <dbReference type="NCBI Taxonomy" id="181124"/>
    <lineage>
        <taxon>Eukaryota</taxon>
        <taxon>Fungi</taxon>
        <taxon>Dikarya</taxon>
        <taxon>Basidiomycota</taxon>
        <taxon>Agaricomycotina</taxon>
        <taxon>Agaricomycetes</taxon>
        <taxon>Agaricomycetidae</taxon>
        <taxon>Agaricales</taxon>
        <taxon>Marasmiineae</taxon>
        <taxon>Marasmiaceae</taxon>
        <taxon>Marasmius</taxon>
    </lineage>
</organism>
<evidence type="ECO:0000259" key="9">
    <source>
        <dbReference type="PROSITE" id="PS50157"/>
    </source>
</evidence>
<sequence length="273" mass="30252">MYYPLLSPDIGHQHIYQSNTRGETYTSHRHQLSATIPQLSPTNQLAGFSHTPNTPSEPSPASSVPPITPQLVGDYINEQPHFQWGIHLSTQPPHDHSPGSPVTPQCFYSAEWNNQDHTFSKPYDHITASEARNGFKIGSMMRGTYSEDGGPGNMVAHLPGGQSYHPSITQMPTEPRTFFSSEGPVPLPSQWLDVPPVPPVASAGVIEAANKRRKNSPKFLCQLCTQTFTANHGLINHKKVHLGIKEFACGYCQKAFTTKHTCKRHTTTCRSRF</sequence>
<keyword evidence="4 7" id="KW-0863">Zinc-finger</keyword>
<name>A0A9P7RUU0_9AGAR</name>